<dbReference type="GO" id="GO:0016787">
    <property type="term" value="F:hydrolase activity"/>
    <property type="evidence" value="ECO:0007669"/>
    <property type="project" value="UniProtKB-ARBA"/>
</dbReference>
<dbReference type="InterPro" id="IPR017850">
    <property type="entry name" value="Alkaline_phosphatase_core_sf"/>
</dbReference>
<sequence length="115" mass="13042">LGIFIIISVVFPDDDTYVVIVSFDGFRYDYTSLAETPNFDRLAEEGVKADGLIPVFPSLTFPNHYSIATGAYAGTHNITGNSFYDKKYGKKYSMYERDTVRDPKFYKAEPIWVTA</sequence>
<dbReference type="EMBL" id="UINC01207134">
    <property type="protein sequence ID" value="SVE29100.1"/>
    <property type="molecule type" value="Genomic_DNA"/>
</dbReference>
<protein>
    <recommendedName>
        <fullName evidence="2">Nucleotide pyrophosphatase</fullName>
    </recommendedName>
</protein>
<dbReference type="CDD" id="cd16018">
    <property type="entry name" value="Enpp"/>
    <property type="match status" value="1"/>
</dbReference>
<organism evidence="1">
    <name type="scientific">marine metagenome</name>
    <dbReference type="NCBI Taxonomy" id="408172"/>
    <lineage>
        <taxon>unclassified sequences</taxon>
        <taxon>metagenomes</taxon>
        <taxon>ecological metagenomes</taxon>
    </lineage>
</organism>
<evidence type="ECO:0008006" key="2">
    <source>
        <dbReference type="Google" id="ProtNLM"/>
    </source>
</evidence>
<dbReference type="PANTHER" id="PTHR10151">
    <property type="entry name" value="ECTONUCLEOTIDE PYROPHOSPHATASE/PHOSPHODIESTERASE"/>
    <property type="match status" value="1"/>
</dbReference>
<name>A0A383CAL7_9ZZZZ</name>
<dbReference type="PANTHER" id="PTHR10151:SF120">
    <property type="entry name" value="BIS(5'-ADENOSYL)-TRIPHOSPHATASE"/>
    <property type="match status" value="1"/>
</dbReference>
<dbReference type="AlphaFoldDB" id="A0A383CAL7"/>
<dbReference type="Pfam" id="PF01663">
    <property type="entry name" value="Phosphodiest"/>
    <property type="match status" value="1"/>
</dbReference>
<dbReference type="Gene3D" id="3.40.720.10">
    <property type="entry name" value="Alkaline Phosphatase, subunit A"/>
    <property type="match status" value="1"/>
</dbReference>
<feature type="non-terminal residue" evidence="1">
    <location>
        <position position="115"/>
    </location>
</feature>
<accession>A0A383CAL7</accession>
<gene>
    <name evidence="1" type="ORF">METZ01_LOCUS481954</name>
</gene>
<proteinExistence type="predicted"/>
<dbReference type="SUPFAM" id="SSF53649">
    <property type="entry name" value="Alkaline phosphatase-like"/>
    <property type="match status" value="1"/>
</dbReference>
<dbReference type="InterPro" id="IPR002591">
    <property type="entry name" value="Phosphodiest/P_Trfase"/>
</dbReference>
<evidence type="ECO:0000313" key="1">
    <source>
        <dbReference type="EMBL" id="SVE29100.1"/>
    </source>
</evidence>
<reference evidence="1" key="1">
    <citation type="submission" date="2018-05" db="EMBL/GenBank/DDBJ databases">
        <authorList>
            <person name="Lanie J.A."/>
            <person name="Ng W.-L."/>
            <person name="Kazmierczak K.M."/>
            <person name="Andrzejewski T.M."/>
            <person name="Davidsen T.M."/>
            <person name="Wayne K.J."/>
            <person name="Tettelin H."/>
            <person name="Glass J.I."/>
            <person name="Rusch D."/>
            <person name="Podicherti R."/>
            <person name="Tsui H.-C.T."/>
            <person name="Winkler M.E."/>
        </authorList>
    </citation>
    <scope>NUCLEOTIDE SEQUENCE</scope>
</reference>
<feature type="non-terminal residue" evidence="1">
    <location>
        <position position="1"/>
    </location>
</feature>